<reference evidence="1" key="1">
    <citation type="submission" date="2020-08" db="EMBL/GenBank/DDBJ databases">
        <title>Multicomponent nature underlies the extraordinary mechanical properties of spider dragline silk.</title>
        <authorList>
            <person name="Kono N."/>
            <person name="Nakamura H."/>
            <person name="Mori M."/>
            <person name="Yoshida Y."/>
            <person name="Ohtoshi R."/>
            <person name="Malay A.D."/>
            <person name="Moran D.A.P."/>
            <person name="Tomita M."/>
            <person name="Numata K."/>
            <person name="Arakawa K."/>
        </authorList>
    </citation>
    <scope>NUCLEOTIDE SEQUENCE</scope>
</reference>
<dbReference type="Proteomes" id="UP000887013">
    <property type="component" value="Unassembled WGS sequence"/>
</dbReference>
<name>A0A8X6UJP9_NEPPI</name>
<dbReference type="AlphaFoldDB" id="A0A8X6UJP9"/>
<accession>A0A8X6UJP9</accession>
<proteinExistence type="predicted"/>
<comment type="caution">
    <text evidence="1">The sequence shown here is derived from an EMBL/GenBank/DDBJ whole genome shotgun (WGS) entry which is preliminary data.</text>
</comment>
<evidence type="ECO:0000313" key="2">
    <source>
        <dbReference type="Proteomes" id="UP000887013"/>
    </source>
</evidence>
<protein>
    <submittedName>
        <fullName evidence="1">Uncharacterized protein</fullName>
    </submittedName>
</protein>
<organism evidence="1 2">
    <name type="scientific">Nephila pilipes</name>
    <name type="common">Giant wood spider</name>
    <name type="synonym">Nephila maculata</name>
    <dbReference type="NCBI Taxonomy" id="299642"/>
    <lineage>
        <taxon>Eukaryota</taxon>
        <taxon>Metazoa</taxon>
        <taxon>Ecdysozoa</taxon>
        <taxon>Arthropoda</taxon>
        <taxon>Chelicerata</taxon>
        <taxon>Arachnida</taxon>
        <taxon>Araneae</taxon>
        <taxon>Araneomorphae</taxon>
        <taxon>Entelegynae</taxon>
        <taxon>Araneoidea</taxon>
        <taxon>Nephilidae</taxon>
        <taxon>Nephila</taxon>
    </lineage>
</organism>
<keyword evidence="2" id="KW-1185">Reference proteome</keyword>
<gene>
    <name evidence="1" type="ORF">NPIL_14991</name>
</gene>
<sequence length="95" mass="11047">MFTDRFLSEFQDLNPSKQNHFVMTKQTLDDYNFELLSEVKGGSQVDITLYEFLLHVIDAVILEIKHQYLLKTGYPRCDCYCILKTSSSSGKIFLL</sequence>
<dbReference type="EMBL" id="BMAW01080882">
    <property type="protein sequence ID" value="GFU21687.1"/>
    <property type="molecule type" value="Genomic_DNA"/>
</dbReference>
<evidence type="ECO:0000313" key="1">
    <source>
        <dbReference type="EMBL" id="GFU21687.1"/>
    </source>
</evidence>